<name>A0A1R3GJI6_COCAP</name>
<feature type="compositionally biased region" description="Basic and acidic residues" evidence="1">
    <location>
        <begin position="1"/>
        <end position="13"/>
    </location>
</feature>
<gene>
    <name evidence="2" type="ORF">CCACVL1_25508</name>
</gene>
<keyword evidence="3" id="KW-1185">Reference proteome</keyword>
<evidence type="ECO:0000313" key="3">
    <source>
        <dbReference type="Proteomes" id="UP000188268"/>
    </source>
</evidence>
<dbReference type="Gramene" id="OMO58258">
    <property type="protein sequence ID" value="OMO58258"/>
    <property type="gene ID" value="CCACVL1_25508"/>
</dbReference>
<organism evidence="2 3">
    <name type="scientific">Corchorus capsularis</name>
    <name type="common">Jute</name>
    <dbReference type="NCBI Taxonomy" id="210143"/>
    <lineage>
        <taxon>Eukaryota</taxon>
        <taxon>Viridiplantae</taxon>
        <taxon>Streptophyta</taxon>
        <taxon>Embryophyta</taxon>
        <taxon>Tracheophyta</taxon>
        <taxon>Spermatophyta</taxon>
        <taxon>Magnoliopsida</taxon>
        <taxon>eudicotyledons</taxon>
        <taxon>Gunneridae</taxon>
        <taxon>Pentapetalae</taxon>
        <taxon>rosids</taxon>
        <taxon>malvids</taxon>
        <taxon>Malvales</taxon>
        <taxon>Malvaceae</taxon>
        <taxon>Grewioideae</taxon>
        <taxon>Apeibeae</taxon>
        <taxon>Corchorus</taxon>
    </lineage>
</organism>
<reference evidence="2 3" key="1">
    <citation type="submission" date="2013-09" db="EMBL/GenBank/DDBJ databases">
        <title>Corchorus capsularis genome sequencing.</title>
        <authorList>
            <person name="Alam M."/>
            <person name="Haque M.S."/>
            <person name="Islam M.S."/>
            <person name="Emdad E.M."/>
            <person name="Islam M.M."/>
            <person name="Ahmed B."/>
            <person name="Halim A."/>
            <person name="Hossen Q.M.M."/>
            <person name="Hossain M.Z."/>
            <person name="Ahmed R."/>
            <person name="Khan M.M."/>
            <person name="Islam R."/>
            <person name="Rashid M.M."/>
            <person name="Khan S.A."/>
            <person name="Rahman M.S."/>
            <person name="Alam M."/>
        </authorList>
    </citation>
    <scope>NUCLEOTIDE SEQUENCE [LARGE SCALE GENOMIC DNA]</scope>
    <source>
        <strain evidence="3">cv. CVL-1</strain>
        <tissue evidence="2">Whole seedling</tissue>
    </source>
</reference>
<dbReference type="EMBL" id="AWWV01014235">
    <property type="protein sequence ID" value="OMO58258.1"/>
    <property type="molecule type" value="Genomic_DNA"/>
</dbReference>
<protein>
    <submittedName>
        <fullName evidence="2">Uncharacterized protein</fullName>
    </submittedName>
</protein>
<feature type="compositionally biased region" description="Basic and acidic residues" evidence="1">
    <location>
        <begin position="21"/>
        <end position="38"/>
    </location>
</feature>
<evidence type="ECO:0000256" key="1">
    <source>
        <dbReference type="SAM" id="MobiDB-lite"/>
    </source>
</evidence>
<dbReference type="Proteomes" id="UP000188268">
    <property type="component" value="Unassembled WGS sequence"/>
</dbReference>
<dbReference type="AlphaFoldDB" id="A0A1R3GJI6"/>
<proteinExistence type="predicted"/>
<accession>A0A1R3GJI6</accession>
<sequence length="38" mass="4297">MDIKHAGYIKAHEDDDDDEQDKEKDDPDGAPELKIEGN</sequence>
<feature type="region of interest" description="Disordered" evidence="1">
    <location>
        <begin position="1"/>
        <end position="38"/>
    </location>
</feature>
<comment type="caution">
    <text evidence="2">The sequence shown here is derived from an EMBL/GenBank/DDBJ whole genome shotgun (WGS) entry which is preliminary data.</text>
</comment>
<evidence type="ECO:0000313" key="2">
    <source>
        <dbReference type="EMBL" id="OMO58258.1"/>
    </source>
</evidence>